<dbReference type="Proteomes" id="UP000315440">
    <property type="component" value="Unassembled WGS sequence"/>
</dbReference>
<accession>A0A5C5ZU28</accession>
<organism evidence="2 3">
    <name type="scientific">Pseudobythopirellula maris</name>
    <dbReference type="NCBI Taxonomy" id="2527991"/>
    <lineage>
        <taxon>Bacteria</taxon>
        <taxon>Pseudomonadati</taxon>
        <taxon>Planctomycetota</taxon>
        <taxon>Planctomycetia</taxon>
        <taxon>Pirellulales</taxon>
        <taxon>Lacipirellulaceae</taxon>
        <taxon>Pseudobythopirellula</taxon>
    </lineage>
</organism>
<dbReference type="NCBIfam" id="TIGR03545">
    <property type="entry name" value="TIGR03545 family protein"/>
    <property type="match status" value="1"/>
</dbReference>
<keyword evidence="1" id="KW-0175">Coiled coil</keyword>
<feature type="coiled-coil region" evidence="1">
    <location>
        <begin position="181"/>
        <end position="208"/>
    </location>
</feature>
<dbReference type="RefSeq" id="WP_146397944.1">
    <property type="nucleotide sequence ID" value="NZ_SJPQ01000001.1"/>
</dbReference>
<evidence type="ECO:0000313" key="2">
    <source>
        <dbReference type="EMBL" id="TWT90770.1"/>
    </source>
</evidence>
<sequence length="599" mass="64726">MSRYLRLGYIVPRLVLLFAVLCLSEPLAAWLVRSAVVRGGEGAIGAKVEIGESRASLFRTSVVLRDLAVADPREPMRNLLEADEVSIDFDADSLLRRKAIAEHASAVGLRFGGVRTESGALDESTEAEAPSWLAEGARRAAAEQADQWLDHLESKITGDLAGQFVSVQLAEELAQRWPERYQSLSSEAAALSDEIKQLRDDVLEARRNPLRHAEYLASVPQRVSEITKRLGELTAEAKQLPTELKSDRQQVAAARRHDEETIRRSLSVDQLDSQSLTTYLLGERVTGPVGDLVDWLRWARRMAPAGGEPAIETPRDRGVDVLFAGVKQRPDLLIRELELAGVARVAGQPLEVTGVVNDFTTQPRLHGVPMSIVLKGSGATPVELHATVDRTGPTPRDELFVDCQGLATPRVTLGAGDRLRIEASPSATVLSVSLTLEGERLSGEVQMIQNNLRLTPHVDLGESLVSSEQVETALAEGLAGSPSVVTRVSLAGTLDQPQLAVWSTLGASVAESLQRSLERVIGQQAERVLAQSRGELDDRMATLERRLGEASSSLDSALAGPREALDELTRGALGGVAGRGSLPFEQLGKQLPDAGMLFR</sequence>
<evidence type="ECO:0000313" key="3">
    <source>
        <dbReference type="Proteomes" id="UP000315440"/>
    </source>
</evidence>
<evidence type="ECO:0000256" key="1">
    <source>
        <dbReference type="SAM" id="Coils"/>
    </source>
</evidence>
<comment type="caution">
    <text evidence="2">The sequence shown here is derived from an EMBL/GenBank/DDBJ whole genome shotgun (WGS) entry which is preliminary data.</text>
</comment>
<protein>
    <recommendedName>
        <fullName evidence="4">TIGR03545 family protein</fullName>
    </recommendedName>
</protein>
<dbReference type="OrthoDB" id="231813at2"/>
<name>A0A5C5ZU28_9BACT</name>
<dbReference type="EMBL" id="SJPQ01000001">
    <property type="protein sequence ID" value="TWT90770.1"/>
    <property type="molecule type" value="Genomic_DNA"/>
</dbReference>
<reference evidence="2 3" key="1">
    <citation type="submission" date="2019-02" db="EMBL/GenBank/DDBJ databases">
        <title>Deep-cultivation of Planctomycetes and their phenomic and genomic characterization uncovers novel biology.</title>
        <authorList>
            <person name="Wiegand S."/>
            <person name="Jogler M."/>
            <person name="Boedeker C."/>
            <person name="Pinto D."/>
            <person name="Vollmers J."/>
            <person name="Rivas-Marin E."/>
            <person name="Kohn T."/>
            <person name="Peeters S.H."/>
            <person name="Heuer A."/>
            <person name="Rast P."/>
            <person name="Oberbeckmann S."/>
            <person name="Bunk B."/>
            <person name="Jeske O."/>
            <person name="Meyerdierks A."/>
            <person name="Storesund J.E."/>
            <person name="Kallscheuer N."/>
            <person name="Luecker S."/>
            <person name="Lage O.M."/>
            <person name="Pohl T."/>
            <person name="Merkel B.J."/>
            <person name="Hornburger P."/>
            <person name="Mueller R.-W."/>
            <person name="Bruemmer F."/>
            <person name="Labrenz M."/>
            <person name="Spormann A.M."/>
            <person name="Op Den Camp H."/>
            <person name="Overmann J."/>
            <person name="Amann R."/>
            <person name="Jetten M.S.M."/>
            <person name="Mascher T."/>
            <person name="Medema M.H."/>
            <person name="Devos D.P."/>
            <person name="Kaster A.-K."/>
            <person name="Ovreas L."/>
            <person name="Rohde M."/>
            <person name="Galperin M.Y."/>
            <person name="Jogler C."/>
        </authorList>
    </citation>
    <scope>NUCLEOTIDE SEQUENCE [LARGE SCALE GENOMIC DNA]</scope>
    <source>
        <strain evidence="2 3">Mal64</strain>
    </source>
</reference>
<evidence type="ECO:0008006" key="4">
    <source>
        <dbReference type="Google" id="ProtNLM"/>
    </source>
</evidence>
<keyword evidence="3" id="KW-1185">Reference proteome</keyword>
<dbReference type="AlphaFoldDB" id="A0A5C5ZU28"/>
<dbReference type="InterPro" id="IPR019934">
    <property type="entry name" value="CHP03545"/>
</dbReference>
<gene>
    <name evidence="2" type="ORF">Mal64_11670</name>
</gene>
<proteinExistence type="predicted"/>